<evidence type="ECO:0000256" key="2">
    <source>
        <dbReference type="ARBA" id="ARBA00009326"/>
    </source>
</evidence>
<evidence type="ECO:0000313" key="10">
    <source>
        <dbReference type="EMBL" id="CAG8374016.1"/>
    </source>
</evidence>
<evidence type="ECO:0000256" key="3">
    <source>
        <dbReference type="ARBA" id="ARBA00022670"/>
    </source>
</evidence>
<feature type="site" description="Transition state stabilizer" evidence="7">
    <location>
        <position position="89"/>
    </location>
</feature>
<dbReference type="EMBL" id="CAJVPG010000212">
    <property type="protein sequence ID" value="CAG8374016.1"/>
    <property type="molecule type" value="Genomic_DNA"/>
</dbReference>
<comment type="similarity">
    <text evidence="2 7 8">Belongs to the peptidase C12 family.</text>
</comment>
<dbReference type="InterPro" id="IPR036959">
    <property type="entry name" value="Peptidase_C12_UCH_sf"/>
</dbReference>
<comment type="catalytic activity">
    <reaction evidence="1 7 8">
        <text>Thiol-dependent hydrolysis of ester, thioester, amide, peptide and isopeptide bonds formed by the C-terminal Gly of ubiquitin (a 76-residue protein attached to proteins as an intracellular targeting signal).</text>
        <dbReference type="EC" id="3.4.19.12"/>
    </reaction>
</comment>
<evidence type="ECO:0000256" key="1">
    <source>
        <dbReference type="ARBA" id="ARBA00000707"/>
    </source>
</evidence>
<dbReference type="GO" id="GO:0016579">
    <property type="term" value="P:protein deubiquitination"/>
    <property type="evidence" value="ECO:0007669"/>
    <property type="project" value="TreeGrafter"/>
</dbReference>
<keyword evidence="6 7" id="KW-0788">Thiol protease</keyword>
<proteinExistence type="inferred from homology"/>
<dbReference type="PROSITE" id="PS52048">
    <property type="entry name" value="UCH_DOMAIN"/>
    <property type="match status" value="1"/>
</dbReference>
<dbReference type="SUPFAM" id="SSF54001">
    <property type="entry name" value="Cysteine proteinases"/>
    <property type="match status" value="1"/>
</dbReference>
<dbReference type="PANTHER" id="PTHR10589">
    <property type="entry name" value="UBIQUITIN CARBOXYL-TERMINAL HYDROLASE"/>
    <property type="match status" value="1"/>
</dbReference>
<accession>A0A9W4NGL8</accession>
<organism evidence="10 11">
    <name type="scientific">Penicillium salamii</name>
    <dbReference type="NCBI Taxonomy" id="1612424"/>
    <lineage>
        <taxon>Eukaryota</taxon>
        <taxon>Fungi</taxon>
        <taxon>Dikarya</taxon>
        <taxon>Ascomycota</taxon>
        <taxon>Pezizomycotina</taxon>
        <taxon>Eurotiomycetes</taxon>
        <taxon>Eurotiomycetidae</taxon>
        <taxon>Eurotiales</taxon>
        <taxon>Aspergillaceae</taxon>
        <taxon>Penicillium</taxon>
    </lineage>
</organism>
<comment type="caution">
    <text evidence="10">The sequence shown here is derived from an EMBL/GenBank/DDBJ whole genome shotgun (WGS) entry which is preliminary data.</text>
</comment>
<dbReference type="GO" id="GO:0006511">
    <property type="term" value="P:ubiquitin-dependent protein catabolic process"/>
    <property type="evidence" value="ECO:0007669"/>
    <property type="project" value="UniProtKB-UniRule"/>
</dbReference>
<dbReference type="Gene3D" id="3.40.532.10">
    <property type="entry name" value="Peptidase C12, ubiquitin carboxyl-terminal hydrolase"/>
    <property type="match status" value="1"/>
</dbReference>
<feature type="non-terminal residue" evidence="10">
    <location>
        <position position="1"/>
    </location>
</feature>
<protein>
    <recommendedName>
        <fullName evidence="8">Ubiquitin carboxyl-terminal hydrolase</fullName>
        <ecNumber evidence="8">3.4.19.12</ecNumber>
    </recommendedName>
</protein>
<reference evidence="10" key="1">
    <citation type="submission" date="2021-07" db="EMBL/GenBank/DDBJ databases">
        <authorList>
            <person name="Branca A.L. A."/>
        </authorList>
    </citation>
    <scope>NUCLEOTIDE SEQUENCE</scope>
</reference>
<evidence type="ECO:0000256" key="5">
    <source>
        <dbReference type="ARBA" id="ARBA00022801"/>
    </source>
</evidence>
<gene>
    <name evidence="10" type="ORF">PSALAMII_LOCUS5032</name>
</gene>
<dbReference type="EC" id="3.4.19.12" evidence="8"/>
<sequence length="228" mass="25762">QLGMEYEKHFIPLESDPQIFTSLMHNLGVPQFYKFIDIWSLETDQLENIRFNIRNPVEALILILPDCPAYAEQRIEHSISKEDILWLKQTINNACGLYAILHCICNTLDTRKLDPGSFIDGLMKEISAEPAIYLQNSPDLDLIYRNAALSGSSEPPAAETEIDHHYICLVRRSGCLYELDGDRTGPIYRGSVNDDEDTLSELGCNILKMYMNNCPEGSFSLLALVNSS</sequence>
<evidence type="ECO:0000256" key="4">
    <source>
        <dbReference type="ARBA" id="ARBA00022786"/>
    </source>
</evidence>
<keyword evidence="11" id="KW-1185">Reference proteome</keyword>
<evidence type="ECO:0000256" key="7">
    <source>
        <dbReference type="PROSITE-ProRule" id="PRU01393"/>
    </source>
</evidence>
<dbReference type="Pfam" id="PF01088">
    <property type="entry name" value="Peptidase_C12"/>
    <property type="match status" value="1"/>
</dbReference>
<keyword evidence="3 7" id="KW-0645">Protease</keyword>
<feature type="domain" description="UCH catalytic" evidence="9">
    <location>
        <begin position="9"/>
        <end position="226"/>
    </location>
</feature>
<dbReference type="OrthoDB" id="4338216at2759"/>
<dbReference type="InterPro" id="IPR001578">
    <property type="entry name" value="Peptidase_C12_UCH"/>
</dbReference>
<keyword evidence="4 7" id="KW-0833">Ubl conjugation pathway</keyword>
<feature type="site" description="Important for enzyme activity" evidence="7">
    <location>
        <position position="180"/>
    </location>
</feature>
<evidence type="ECO:0000313" key="11">
    <source>
        <dbReference type="Proteomes" id="UP001152649"/>
    </source>
</evidence>
<name>A0A9W4NGL8_9EURO</name>
<evidence type="ECO:0000256" key="8">
    <source>
        <dbReference type="RuleBase" id="RU361215"/>
    </source>
</evidence>
<keyword evidence="5 7" id="KW-0378">Hydrolase</keyword>
<feature type="active site" description="Proton donor" evidence="7">
    <location>
        <position position="165"/>
    </location>
</feature>
<dbReference type="InterPro" id="IPR038765">
    <property type="entry name" value="Papain-like_cys_pep_sf"/>
</dbReference>
<dbReference type="GO" id="GO:0004843">
    <property type="term" value="F:cysteine-type deubiquitinase activity"/>
    <property type="evidence" value="ECO:0007669"/>
    <property type="project" value="UniProtKB-UniRule"/>
</dbReference>
<dbReference type="Proteomes" id="UP001152649">
    <property type="component" value="Unassembled WGS sequence"/>
</dbReference>
<dbReference type="PANTHER" id="PTHR10589:SF17">
    <property type="entry name" value="UBIQUITIN CARBOXYL-TERMINAL HYDROLASE"/>
    <property type="match status" value="1"/>
</dbReference>
<evidence type="ECO:0000256" key="6">
    <source>
        <dbReference type="ARBA" id="ARBA00022807"/>
    </source>
</evidence>
<dbReference type="PRINTS" id="PR00707">
    <property type="entry name" value="UBCTHYDRLASE"/>
</dbReference>
<dbReference type="GO" id="GO:0005737">
    <property type="term" value="C:cytoplasm"/>
    <property type="evidence" value="ECO:0007669"/>
    <property type="project" value="TreeGrafter"/>
</dbReference>
<dbReference type="AlphaFoldDB" id="A0A9W4NGL8"/>
<feature type="active site" description="Nucleophile" evidence="7">
    <location>
        <position position="95"/>
    </location>
</feature>
<evidence type="ECO:0000259" key="9">
    <source>
        <dbReference type="PROSITE" id="PS52048"/>
    </source>
</evidence>